<comment type="subcellular location">
    <subcellularLocation>
        <location evidence="1">Cell projection</location>
        <location evidence="1">Cilium membrane</location>
        <topology evidence="1">Multi-pass membrane protein</topology>
    </subcellularLocation>
</comment>
<keyword evidence="7" id="KW-0969">Cilium</keyword>
<dbReference type="Pfam" id="PF10149">
    <property type="entry name" value="TM231"/>
    <property type="match status" value="1"/>
</dbReference>
<protein>
    <recommendedName>
        <fullName evidence="3">Transmembrane protein 231</fullName>
    </recommendedName>
</protein>
<evidence type="ECO:0000256" key="6">
    <source>
        <dbReference type="ARBA" id="ARBA00022989"/>
    </source>
</evidence>
<evidence type="ECO:0000256" key="7">
    <source>
        <dbReference type="ARBA" id="ARBA00023069"/>
    </source>
</evidence>
<dbReference type="GO" id="GO:0035869">
    <property type="term" value="C:ciliary transition zone"/>
    <property type="evidence" value="ECO:0007669"/>
    <property type="project" value="TreeGrafter"/>
</dbReference>
<dbReference type="PANTHER" id="PTHR14605">
    <property type="entry name" value="CHST5 PROTEIN"/>
    <property type="match status" value="1"/>
</dbReference>
<dbReference type="GO" id="GO:0060170">
    <property type="term" value="C:ciliary membrane"/>
    <property type="evidence" value="ECO:0007669"/>
    <property type="project" value="UniProtKB-SubCell"/>
</dbReference>
<dbReference type="InterPro" id="IPR028994">
    <property type="entry name" value="Integrin_alpha_N"/>
</dbReference>
<dbReference type="OrthoDB" id="426438at2759"/>
<organism evidence="13 14">
    <name type="scientific">Chlamydomonas schloesseri</name>
    <dbReference type="NCBI Taxonomy" id="2026947"/>
    <lineage>
        <taxon>Eukaryota</taxon>
        <taxon>Viridiplantae</taxon>
        <taxon>Chlorophyta</taxon>
        <taxon>core chlorophytes</taxon>
        <taxon>Chlorophyceae</taxon>
        <taxon>CS clade</taxon>
        <taxon>Chlamydomonadales</taxon>
        <taxon>Chlamydomonadaceae</taxon>
        <taxon>Chlamydomonas</taxon>
    </lineage>
</organism>
<keyword evidence="9" id="KW-0325">Glycoprotein</keyword>
<proteinExistence type="inferred from homology"/>
<dbReference type="GO" id="GO:0060271">
    <property type="term" value="P:cilium assembly"/>
    <property type="evidence" value="ECO:0007669"/>
    <property type="project" value="TreeGrafter"/>
</dbReference>
<evidence type="ECO:0000256" key="2">
    <source>
        <dbReference type="ARBA" id="ARBA00009082"/>
    </source>
</evidence>
<evidence type="ECO:0000256" key="12">
    <source>
        <dbReference type="SAM" id="Phobius"/>
    </source>
</evidence>
<keyword evidence="8 12" id="KW-0472">Membrane</keyword>
<accession>A0A835WKR9</accession>
<dbReference type="SUPFAM" id="SSF69318">
    <property type="entry name" value="Integrin alpha N-terminal domain"/>
    <property type="match status" value="1"/>
</dbReference>
<keyword evidence="4" id="KW-1003">Cell membrane</keyword>
<gene>
    <name evidence="13" type="ORF">HYH02_006211</name>
</gene>
<dbReference type="InterPro" id="IPR019306">
    <property type="entry name" value="TMEM231"/>
</dbReference>
<evidence type="ECO:0000256" key="1">
    <source>
        <dbReference type="ARBA" id="ARBA00004272"/>
    </source>
</evidence>
<evidence type="ECO:0000256" key="11">
    <source>
        <dbReference type="ARBA" id="ARBA00024803"/>
    </source>
</evidence>
<evidence type="ECO:0000313" key="14">
    <source>
        <dbReference type="Proteomes" id="UP000613740"/>
    </source>
</evidence>
<dbReference type="GO" id="GO:0032880">
    <property type="term" value="P:regulation of protein localization"/>
    <property type="evidence" value="ECO:0007669"/>
    <property type="project" value="TreeGrafter"/>
</dbReference>
<dbReference type="AlphaFoldDB" id="A0A835WKR9"/>
<evidence type="ECO:0000256" key="4">
    <source>
        <dbReference type="ARBA" id="ARBA00022475"/>
    </source>
</evidence>
<feature type="transmembrane region" description="Helical" evidence="12">
    <location>
        <begin position="269"/>
        <end position="288"/>
    </location>
</feature>
<reference evidence="13" key="1">
    <citation type="journal article" date="2020" name="bioRxiv">
        <title>Comparative genomics of Chlamydomonas.</title>
        <authorList>
            <person name="Craig R.J."/>
            <person name="Hasan A.R."/>
            <person name="Ness R.W."/>
            <person name="Keightley P.D."/>
        </authorList>
    </citation>
    <scope>NUCLEOTIDE SEQUENCE</scope>
    <source>
        <strain evidence="13">CCAP 11/173</strain>
    </source>
</reference>
<evidence type="ECO:0000256" key="9">
    <source>
        <dbReference type="ARBA" id="ARBA00023180"/>
    </source>
</evidence>
<evidence type="ECO:0000313" key="13">
    <source>
        <dbReference type="EMBL" id="KAG2448861.1"/>
    </source>
</evidence>
<keyword evidence="6 12" id="KW-1133">Transmembrane helix</keyword>
<keyword evidence="14" id="KW-1185">Reference proteome</keyword>
<sequence>MVQVYTEPLCRRYYGSIIGEAALFRFFAYLSAIVLALVVAFATGGFWTKLTPDNIQAAVSYTQDAILIFEGAESGQVAFWSTSPVLNAEFSELYTAASVQVSSLDVNNDGKADLITFSASMANSFPVHSVKALLQFHYSLTGHLQLDMYSFAYLAQSSPAPGAALFTDGELLLSSINQLQDRRYNSRYNSPMLNSSTPSYSTAVQPSVALEMQSILSAYLTRNFTTTYSNNYPVWVSGTGTSFKLQMRIRIPPNQVIFYRPQAIEMLKFGWIQWLATFIVLWYLLQWAEWFVFYFRLVETRIVSDLQPRQQRF</sequence>
<dbReference type="EMBL" id="JAEHOD010000016">
    <property type="protein sequence ID" value="KAG2448861.1"/>
    <property type="molecule type" value="Genomic_DNA"/>
</dbReference>
<dbReference type="Proteomes" id="UP000613740">
    <property type="component" value="Unassembled WGS sequence"/>
</dbReference>
<comment type="function">
    <text evidence="11">Transmembrane component of the tectonic-like complex, a complex localized at the transition zone of primary cilia and acting as a barrier that prevents diffusion of transmembrane proteins between the cilia and plasma membranes. Required for ciliogenesis and sonic hedgehog/SHH signaling.</text>
</comment>
<evidence type="ECO:0000256" key="5">
    <source>
        <dbReference type="ARBA" id="ARBA00022692"/>
    </source>
</evidence>
<name>A0A835WKR9_9CHLO</name>
<keyword evidence="10" id="KW-0966">Cell projection</keyword>
<evidence type="ECO:0000256" key="10">
    <source>
        <dbReference type="ARBA" id="ARBA00023273"/>
    </source>
</evidence>
<dbReference type="PANTHER" id="PTHR14605:SF1">
    <property type="entry name" value="TRANSMEMBRANE PROTEIN 231"/>
    <property type="match status" value="1"/>
</dbReference>
<evidence type="ECO:0000256" key="8">
    <source>
        <dbReference type="ARBA" id="ARBA00023136"/>
    </source>
</evidence>
<comment type="caution">
    <text evidence="13">The sequence shown here is derived from an EMBL/GenBank/DDBJ whole genome shotgun (WGS) entry which is preliminary data.</text>
</comment>
<keyword evidence="5 12" id="KW-0812">Transmembrane</keyword>
<evidence type="ECO:0000256" key="3">
    <source>
        <dbReference type="ARBA" id="ARBA00015087"/>
    </source>
</evidence>
<feature type="transmembrane region" description="Helical" evidence="12">
    <location>
        <begin position="26"/>
        <end position="47"/>
    </location>
</feature>
<comment type="similarity">
    <text evidence="2">Belongs to the TMEM231 family.</text>
</comment>